<comment type="cofactor">
    <cofactor evidence="2">
        <name>Zn(2+)</name>
        <dbReference type="ChEBI" id="CHEBI:29105"/>
    </cofactor>
</comment>
<keyword evidence="8 14" id="KW-0732">Signal</keyword>
<dbReference type="Gene3D" id="1.10.390.20">
    <property type="match status" value="1"/>
</dbReference>
<feature type="chain" id="PRO_5047518779" description="microbial collagenase" evidence="14">
    <location>
        <begin position="32"/>
        <end position="774"/>
    </location>
</feature>
<evidence type="ECO:0000313" key="18">
    <source>
        <dbReference type="Proteomes" id="UP000653644"/>
    </source>
</evidence>
<dbReference type="PANTHER" id="PTHR13062">
    <property type="entry name" value="COLLAGENASE"/>
    <property type="match status" value="1"/>
</dbReference>
<dbReference type="RefSeq" id="WP_189895031.1">
    <property type="nucleotide sequence ID" value="NZ_BMVN01000094.1"/>
</dbReference>
<dbReference type="GO" id="GO:0008233">
    <property type="term" value="F:peptidase activity"/>
    <property type="evidence" value="ECO:0007669"/>
    <property type="project" value="UniProtKB-KW"/>
</dbReference>
<keyword evidence="18" id="KW-1185">Reference proteome</keyword>
<dbReference type="EC" id="3.4.24.3" evidence="4"/>
<dbReference type="Proteomes" id="UP000653644">
    <property type="component" value="Unassembled WGS sequence"/>
</dbReference>
<evidence type="ECO:0000256" key="13">
    <source>
        <dbReference type="SAM" id="MobiDB-lite"/>
    </source>
</evidence>
<dbReference type="InterPro" id="IPR007280">
    <property type="entry name" value="Peptidase_C_arc/bac"/>
</dbReference>
<keyword evidence="12" id="KW-0865">Zymogen</keyword>
<dbReference type="Gene3D" id="3.40.30.160">
    <property type="entry name" value="Collagenase ColT, N-terminal domain"/>
    <property type="match status" value="1"/>
</dbReference>
<proteinExistence type="predicted"/>
<feature type="domain" description="Peptidase M9 collagenase N-terminal" evidence="16">
    <location>
        <begin position="121"/>
        <end position="304"/>
    </location>
</feature>
<comment type="caution">
    <text evidence="17">The sequence shown here is derived from an EMBL/GenBank/DDBJ whole genome shotgun (WGS) entry which is preliminary data.</text>
</comment>
<evidence type="ECO:0000256" key="1">
    <source>
        <dbReference type="ARBA" id="ARBA00000424"/>
    </source>
</evidence>
<dbReference type="PANTHER" id="PTHR13062:SF9">
    <property type="entry name" value="MICROBIAL COLLAGENASE"/>
    <property type="match status" value="1"/>
</dbReference>
<accession>A0ABQ3DCE8</accession>
<evidence type="ECO:0000256" key="6">
    <source>
        <dbReference type="ARBA" id="ARBA00022670"/>
    </source>
</evidence>
<evidence type="ECO:0000256" key="10">
    <source>
        <dbReference type="ARBA" id="ARBA00022833"/>
    </source>
</evidence>
<sequence>MHRRSILPRILTAVLAAGGLVAGLTSAQAAAATSNTRYASPLAASATAAAVQTAEQHGKATPTGAETGQPQAAATRAKPLPAKLRGEPAALGSAKPPKPHLSAPAALHAAGAPQPAAVTSCTTSDFSGRSGSDLVSYIKTVDWSACINPLFSLTGSDAHAVFNQSQMLAVANGIASAAGSYTGDDSGGLYELMYFMRAGYYVQYGDPQDVGTYDSTLRTAIENGFNALFASSHANDISAGNGAVLEQAFVLTDSAQVQADYLDVYGRYLNAYTSSSWDAVPEMDRALNAIYTPLWRGPWLSDFVTAITADSRIADTLYNFTLNHRDLLGGNNDVLDSNAGNDLANFIQIPALQSKIRPLIKGLLDGSSITGATKNLWVHVAYRASTGDLGQCSYYGVCDLTKQLTAAALPINYACSNFTIMAQALTATEQSDVCTSLSNEVAFYQNQVKTTTPIPGEHFNLKMVIFGSRADYVTYSWAIFGNDTNNGGETLTGTPTDPNNIAYSILYQWPTDNGFTANAWNLNHEFAHVQQSIYDMKGDFGTQITVPDVWWIEGQAEYVSYSYRNLTDDGALTEAAKHTYKLSQLFQNTYAIDDQTRTYPWGYLAVRYMTEKHPDQIQAMLAKMRTGDYQGAYAVYNNIGTSYDADFDAWLDTLGGGSGNGGGSATACTDTNPQAMGQNCFRSDQSRVAGDTDYLWIWLPAGTTTLKVTTSGGSGNADLYYDPTTWAGPSTFTEKSTNSGNTESITVSNTEAGYRYISLYAVTDFSGVTVTTSF</sequence>
<evidence type="ECO:0000256" key="14">
    <source>
        <dbReference type="SAM" id="SignalP"/>
    </source>
</evidence>
<feature type="domain" description="Peptidase C-terminal archaeal/bacterial" evidence="15">
    <location>
        <begin position="691"/>
        <end position="760"/>
    </location>
</feature>
<gene>
    <name evidence="17" type="ORF">GCM10010345_90910</name>
</gene>
<evidence type="ECO:0000256" key="11">
    <source>
        <dbReference type="ARBA" id="ARBA00023049"/>
    </source>
</evidence>
<dbReference type="GO" id="GO:0006508">
    <property type="term" value="P:proteolysis"/>
    <property type="evidence" value="ECO:0007669"/>
    <property type="project" value="UniProtKB-KW"/>
</dbReference>
<comment type="catalytic activity">
    <reaction evidence="1">
        <text>Digestion of native collagen in the triple helical region at Xaa-|-Gly bonds. With synthetic peptides, a preference is shown for Gly at P3 and P1', Pro and Ala at P2 and P2', and hydroxyproline, Ala or Arg at P3'.</text>
        <dbReference type="EC" id="3.4.24.3"/>
    </reaction>
</comment>
<evidence type="ECO:0000259" key="16">
    <source>
        <dbReference type="Pfam" id="PF08453"/>
    </source>
</evidence>
<keyword evidence="7" id="KW-0479">Metal-binding</keyword>
<dbReference type="InterPro" id="IPR002169">
    <property type="entry name" value="Peptidase_M9A/M9B"/>
</dbReference>
<evidence type="ECO:0000256" key="12">
    <source>
        <dbReference type="ARBA" id="ARBA00023145"/>
    </source>
</evidence>
<comment type="subcellular location">
    <subcellularLocation>
        <location evidence="3">Secreted</location>
    </subcellularLocation>
</comment>
<evidence type="ECO:0000256" key="2">
    <source>
        <dbReference type="ARBA" id="ARBA00001947"/>
    </source>
</evidence>
<keyword evidence="9" id="KW-0378">Hydrolase</keyword>
<dbReference type="Gene3D" id="2.60.120.380">
    <property type="match status" value="1"/>
</dbReference>
<keyword evidence="11" id="KW-0482">Metalloprotease</keyword>
<reference evidence="18" key="1">
    <citation type="journal article" date="2019" name="Int. J. Syst. Evol. Microbiol.">
        <title>The Global Catalogue of Microorganisms (GCM) 10K type strain sequencing project: providing services to taxonomists for standard genome sequencing and annotation.</title>
        <authorList>
            <consortium name="The Broad Institute Genomics Platform"/>
            <consortium name="The Broad Institute Genome Sequencing Center for Infectious Disease"/>
            <person name="Wu L."/>
            <person name="Ma J."/>
        </authorList>
    </citation>
    <scope>NUCLEOTIDE SEQUENCE [LARGE SCALE GENOMIC DNA]</scope>
    <source>
        <strain evidence="18">JCM 4733</strain>
    </source>
</reference>
<evidence type="ECO:0000259" key="15">
    <source>
        <dbReference type="Pfam" id="PF04151"/>
    </source>
</evidence>
<dbReference type="InterPro" id="IPR013661">
    <property type="entry name" value="Peptidase_M9_N_dom"/>
</dbReference>
<dbReference type="Pfam" id="PF08453">
    <property type="entry name" value="Peptidase_M9_N"/>
    <property type="match status" value="1"/>
</dbReference>
<keyword evidence="10" id="KW-0862">Zinc</keyword>
<feature type="compositionally biased region" description="Low complexity" evidence="13">
    <location>
        <begin position="100"/>
        <end position="109"/>
    </location>
</feature>
<evidence type="ECO:0000313" key="17">
    <source>
        <dbReference type="EMBL" id="GHA74104.1"/>
    </source>
</evidence>
<keyword evidence="6 17" id="KW-0645">Protease</keyword>
<name>A0ABQ3DCE8_9ACTN</name>
<protein>
    <recommendedName>
        <fullName evidence="4">microbial collagenase</fullName>
        <ecNumber evidence="4">3.4.24.3</ecNumber>
    </recommendedName>
</protein>
<feature type="region of interest" description="Disordered" evidence="13">
    <location>
        <begin position="53"/>
        <end position="109"/>
    </location>
</feature>
<evidence type="ECO:0000256" key="9">
    <source>
        <dbReference type="ARBA" id="ARBA00022801"/>
    </source>
</evidence>
<feature type="signal peptide" evidence="14">
    <location>
        <begin position="1"/>
        <end position="31"/>
    </location>
</feature>
<evidence type="ECO:0000256" key="8">
    <source>
        <dbReference type="ARBA" id="ARBA00022729"/>
    </source>
</evidence>
<dbReference type="Pfam" id="PF04151">
    <property type="entry name" value="PPC"/>
    <property type="match status" value="1"/>
</dbReference>
<dbReference type="EMBL" id="BMVN01000094">
    <property type="protein sequence ID" value="GHA74104.1"/>
    <property type="molecule type" value="Genomic_DNA"/>
</dbReference>
<dbReference type="PRINTS" id="PR00931">
    <property type="entry name" value="MICOLLPTASE"/>
</dbReference>
<evidence type="ECO:0000256" key="7">
    <source>
        <dbReference type="ARBA" id="ARBA00022723"/>
    </source>
</evidence>
<evidence type="ECO:0000256" key="4">
    <source>
        <dbReference type="ARBA" id="ARBA00012653"/>
    </source>
</evidence>
<evidence type="ECO:0000256" key="5">
    <source>
        <dbReference type="ARBA" id="ARBA00022525"/>
    </source>
</evidence>
<evidence type="ECO:0000256" key="3">
    <source>
        <dbReference type="ARBA" id="ARBA00004613"/>
    </source>
</evidence>
<keyword evidence="5" id="KW-0964">Secreted</keyword>
<dbReference type="Pfam" id="PF01752">
    <property type="entry name" value="Peptidase_M9"/>
    <property type="match status" value="1"/>
</dbReference>
<organism evidence="17 18">
    <name type="scientific">Streptomyces canarius</name>
    <dbReference type="NCBI Taxonomy" id="285453"/>
    <lineage>
        <taxon>Bacteria</taxon>
        <taxon>Bacillati</taxon>
        <taxon>Actinomycetota</taxon>
        <taxon>Actinomycetes</taxon>
        <taxon>Kitasatosporales</taxon>
        <taxon>Streptomycetaceae</taxon>
        <taxon>Streptomyces</taxon>
    </lineage>
</organism>